<sequence length="115" mass="13206">MRKDVEVRKEQEEEAHAFRMLEGLKKLKINRSLIHDIMRRPEYLMYVKDVFFSKKPFVKEDAVRLNDRCLATLQNQPHPKENNPGSFILPCLISNLKISSVLADLGTSSTSSTSS</sequence>
<organism evidence="1">
    <name type="scientific">Tanacetum cinerariifolium</name>
    <name type="common">Dalmatian daisy</name>
    <name type="synonym">Chrysanthemum cinerariifolium</name>
    <dbReference type="NCBI Taxonomy" id="118510"/>
    <lineage>
        <taxon>Eukaryota</taxon>
        <taxon>Viridiplantae</taxon>
        <taxon>Streptophyta</taxon>
        <taxon>Embryophyta</taxon>
        <taxon>Tracheophyta</taxon>
        <taxon>Spermatophyta</taxon>
        <taxon>Magnoliopsida</taxon>
        <taxon>eudicotyledons</taxon>
        <taxon>Gunneridae</taxon>
        <taxon>Pentapetalae</taxon>
        <taxon>asterids</taxon>
        <taxon>campanulids</taxon>
        <taxon>Asterales</taxon>
        <taxon>Asteraceae</taxon>
        <taxon>Asteroideae</taxon>
        <taxon>Anthemideae</taxon>
        <taxon>Anthemidinae</taxon>
        <taxon>Tanacetum</taxon>
    </lineage>
</organism>
<protein>
    <recommendedName>
        <fullName evidence="2">Reverse transcriptase domain-containing protein</fullName>
    </recommendedName>
</protein>
<comment type="caution">
    <text evidence="1">The sequence shown here is derived from an EMBL/GenBank/DDBJ whole genome shotgun (WGS) entry which is preliminary data.</text>
</comment>
<gene>
    <name evidence="1" type="ORF">Tci_879086</name>
</gene>
<dbReference type="AlphaFoldDB" id="A0A699TAC1"/>
<evidence type="ECO:0000313" key="1">
    <source>
        <dbReference type="EMBL" id="GFD07117.1"/>
    </source>
</evidence>
<accession>A0A699TAC1</accession>
<proteinExistence type="predicted"/>
<reference evidence="1" key="1">
    <citation type="journal article" date="2019" name="Sci. Rep.">
        <title>Draft genome of Tanacetum cinerariifolium, the natural source of mosquito coil.</title>
        <authorList>
            <person name="Yamashiro T."/>
            <person name="Shiraishi A."/>
            <person name="Satake H."/>
            <person name="Nakayama K."/>
        </authorList>
    </citation>
    <scope>NUCLEOTIDE SEQUENCE</scope>
</reference>
<evidence type="ECO:0008006" key="2">
    <source>
        <dbReference type="Google" id="ProtNLM"/>
    </source>
</evidence>
<feature type="non-terminal residue" evidence="1">
    <location>
        <position position="115"/>
    </location>
</feature>
<name>A0A699TAC1_TANCI</name>
<dbReference type="EMBL" id="BKCJ011229416">
    <property type="protein sequence ID" value="GFD07117.1"/>
    <property type="molecule type" value="Genomic_DNA"/>
</dbReference>